<organism evidence="1 2">
    <name type="scientific">Salibacterium qingdaonense</name>
    <dbReference type="NCBI Taxonomy" id="266892"/>
    <lineage>
        <taxon>Bacteria</taxon>
        <taxon>Bacillati</taxon>
        <taxon>Bacillota</taxon>
        <taxon>Bacilli</taxon>
        <taxon>Bacillales</taxon>
        <taxon>Bacillaceae</taxon>
    </lineage>
</organism>
<name>A0A1I4NWJ6_9BACI</name>
<dbReference type="Proteomes" id="UP000199668">
    <property type="component" value="Unassembled WGS sequence"/>
</dbReference>
<sequence>MIDAQDFSIDPPVSRLNLGQNGNFSIDTRDFSIESPPFSIGSQDFRIDGAREASPSQRRVERLFF</sequence>
<reference evidence="1 2" key="1">
    <citation type="submission" date="2016-10" db="EMBL/GenBank/DDBJ databases">
        <authorList>
            <person name="de Groot N.N."/>
        </authorList>
    </citation>
    <scope>NUCLEOTIDE SEQUENCE [LARGE SCALE GENOMIC DNA]</scope>
    <source>
        <strain evidence="1 2">CGMCC 1.6134</strain>
    </source>
</reference>
<dbReference type="AlphaFoldDB" id="A0A1I4NWJ6"/>
<proteinExistence type="predicted"/>
<evidence type="ECO:0000313" key="2">
    <source>
        <dbReference type="Proteomes" id="UP000199668"/>
    </source>
</evidence>
<accession>A0A1I4NWJ6</accession>
<dbReference type="STRING" id="266892.SAMN04488054_12112"/>
<keyword evidence="2" id="KW-1185">Reference proteome</keyword>
<protein>
    <submittedName>
        <fullName evidence="1">Uncharacterized protein</fullName>
    </submittedName>
</protein>
<dbReference type="EMBL" id="FOTY01000021">
    <property type="protein sequence ID" value="SFM19849.1"/>
    <property type="molecule type" value="Genomic_DNA"/>
</dbReference>
<dbReference type="RefSeq" id="WP_090927600.1">
    <property type="nucleotide sequence ID" value="NZ_FOTY01000021.1"/>
</dbReference>
<evidence type="ECO:0000313" key="1">
    <source>
        <dbReference type="EMBL" id="SFM19849.1"/>
    </source>
</evidence>
<gene>
    <name evidence="1" type="ORF">SAMN04488054_12112</name>
</gene>